<dbReference type="GeneID" id="11507148"/>
<dbReference type="VEuPathDB" id="FungiDB:MYCTH_2311946"/>
<keyword evidence="4" id="KW-1185">Reference proteome</keyword>
<dbReference type="OMA" id="ILMAWAI"/>
<sequence length="252" mass="26288">MAKPTPVARLRRTFHYPSSDDDDDDDASTSPAVLDEQEQESLIADLARQNDRRNQTTHRLLCALPLLSTLPFLLDLFLARAGRALPALGLSSLLATGWMLARLGVTETGFPALDGMYARGHGHGHGHGHGQLGRSRSRSRSRQRRLGGVGGVGGRGGRGGGGGILGASVSSGAKSPLETHLPWLNVALAALALLTGLLQRLKTGPVAAGVSPLMLGALPGVVYAVIIGAKVVMAGVDPERELSALKYAYKGA</sequence>
<dbReference type="OrthoDB" id="3358048at2759"/>
<dbReference type="eggNOG" id="ENOG502S3VI">
    <property type="taxonomic scope" value="Eukaryota"/>
</dbReference>
<dbReference type="EMBL" id="CP003008">
    <property type="protein sequence ID" value="AEO61618.1"/>
    <property type="molecule type" value="Genomic_DNA"/>
</dbReference>
<keyword evidence="2" id="KW-0472">Membrane</keyword>
<feature type="transmembrane region" description="Helical" evidence="2">
    <location>
        <begin position="183"/>
        <end position="201"/>
    </location>
</feature>
<evidence type="ECO:0000313" key="4">
    <source>
        <dbReference type="Proteomes" id="UP000007322"/>
    </source>
</evidence>
<feature type="transmembrane region" description="Helical" evidence="2">
    <location>
        <begin position="60"/>
        <end position="78"/>
    </location>
</feature>
<feature type="transmembrane region" description="Helical" evidence="2">
    <location>
        <begin position="213"/>
        <end position="236"/>
    </location>
</feature>
<keyword evidence="2" id="KW-1133">Transmembrane helix</keyword>
<protein>
    <submittedName>
        <fullName evidence="3">Uncharacterized protein</fullName>
    </submittedName>
</protein>
<proteinExistence type="predicted"/>
<dbReference type="RefSeq" id="XP_003666863.1">
    <property type="nucleotide sequence ID" value="XM_003666815.1"/>
</dbReference>
<dbReference type="InParanoid" id="G2QPV5"/>
<keyword evidence="2" id="KW-0812">Transmembrane</keyword>
<gene>
    <name evidence="3" type="ORF">MYCTH_2311946</name>
</gene>
<feature type="compositionally biased region" description="Basic residues" evidence="1">
    <location>
        <begin position="135"/>
        <end position="145"/>
    </location>
</feature>
<dbReference type="HOGENOM" id="CLU_099932_0_0_1"/>
<organism evidence="3 4">
    <name type="scientific">Thermothelomyces thermophilus (strain ATCC 42464 / BCRC 31852 / DSM 1799)</name>
    <name type="common">Sporotrichum thermophile</name>
    <dbReference type="NCBI Taxonomy" id="573729"/>
    <lineage>
        <taxon>Eukaryota</taxon>
        <taxon>Fungi</taxon>
        <taxon>Dikarya</taxon>
        <taxon>Ascomycota</taxon>
        <taxon>Pezizomycotina</taxon>
        <taxon>Sordariomycetes</taxon>
        <taxon>Sordariomycetidae</taxon>
        <taxon>Sordariales</taxon>
        <taxon>Chaetomiaceae</taxon>
        <taxon>Thermothelomyces</taxon>
    </lineage>
</organism>
<accession>G2QPV5</accession>
<feature type="region of interest" description="Disordered" evidence="1">
    <location>
        <begin position="121"/>
        <end position="156"/>
    </location>
</feature>
<evidence type="ECO:0000313" key="3">
    <source>
        <dbReference type="EMBL" id="AEO61618.1"/>
    </source>
</evidence>
<evidence type="ECO:0000256" key="2">
    <source>
        <dbReference type="SAM" id="Phobius"/>
    </source>
</evidence>
<evidence type="ECO:0000256" key="1">
    <source>
        <dbReference type="SAM" id="MobiDB-lite"/>
    </source>
</evidence>
<feature type="compositionally biased region" description="Gly residues" evidence="1">
    <location>
        <begin position="147"/>
        <end position="156"/>
    </location>
</feature>
<dbReference type="KEGG" id="mtm:MYCTH_2311946"/>
<reference evidence="3 4" key="1">
    <citation type="journal article" date="2011" name="Nat. Biotechnol.">
        <title>Comparative genomic analysis of the thermophilic biomass-degrading fungi Myceliophthora thermophila and Thielavia terrestris.</title>
        <authorList>
            <person name="Berka R.M."/>
            <person name="Grigoriev I.V."/>
            <person name="Otillar R."/>
            <person name="Salamov A."/>
            <person name="Grimwood J."/>
            <person name="Reid I."/>
            <person name="Ishmael N."/>
            <person name="John T."/>
            <person name="Darmond C."/>
            <person name="Moisan M.-C."/>
            <person name="Henrissat B."/>
            <person name="Coutinho P.M."/>
            <person name="Lombard V."/>
            <person name="Natvig D.O."/>
            <person name="Lindquist E."/>
            <person name="Schmutz J."/>
            <person name="Lucas S."/>
            <person name="Harris P."/>
            <person name="Powlowski J."/>
            <person name="Bellemare A."/>
            <person name="Taylor D."/>
            <person name="Butler G."/>
            <person name="de Vries R.P."/>
            <person name="Allijn I.E."/>
            <person name="van den Brink J."/>
            <person name="Ushinsky S."/>
            <person name="Storms R."/>
            <person name="Powell A.J."/>
            <person name="Paulsen I.T."/>
            <person name="Elbourne L.D.H."/>
            <person name="Baker S.E."/>
            <person name="Magnuson J."/>
            <person name="LaBoissiere S."/>
            <person name="Clutterbuck A.J."/>
            <person name="Martinez D."/>
            <person name="Wogulis M."/>
            <person name="de Leon A.L."/>
            <person name="Rey M.W."/>
            <person name="Tsang A."/>
        </authorList>
    </citation>
    <scope>NUCLEOTIDE SEQUENCE [LARGE SCALE GENOMIC DNA]</scope>
    <source>
        <strain evidence="4">ATCC 42464 / BCRC 31852 / DSM 1799</strain>
    </source>
</reference>
<name>G2QPV5_THET4</name>
<dbReference type="Proteomes" id="UP000007322">
    <property type="component" value="Chromosome 7"/>
</dbReference>
<feature type="region of interest" description="Disordered" evidence="1">
    <location>
        <begin position="11"/>
        <end position="36"/>
    </location>
</feature>
<dbReference type="AlphaFoldDB" id="G2QPV5"/>